<dbReference type="OrthoDB" id="5598396at2759"/>
<dbReference type="GO" id="GO:0003677">
    <property type="term" value="F:DNA binding"/>
    <property type="evidence" value="ECO:0007669"/>
    <property type="project" value="InterPro"/>
</dbReference>
<dbReference type="SUPFAM" id="SSF56349">
    <property type="entry name" value="DNA breaking-rejoining enzymes"/>
    <property type="match status" value="1"/>
</dbReference>
<dbReference type="GO" id="GO:0006310">
    <property type="term" value="P:DNA recombination"/>
    <property type="evidence" value="ECO:0007669"/>
    <property type="project" value="UniProtKB-KW"/>
</dbReference>
<name>A0A166WJP2_9AGAM</name>
<evidence type="ECO:0000256" key="1">
    <source>
        <dbReference type="ARBA" id="ARBA00023172"/>
    </source>
</evidence>
<dbReference type="GO" id="GO:0015074">
    <property type="term" value="P:DNA integration"/>
    <property type="evidence" value="ECO:0007669"/>
    <property type="project" value="InterPro"/>
</dbReference>
<accession>A0A166WJP2</accession>
<feature type="non-terminal residue" evidence="2">
    <location>
        <position position="1"/>
    </location>
</feature>
<dbReference type="Gene3D" id="1.10.443.10">
    <property type="entry name" value="Intergrase catalytic core"/>
    <property type="match status" value="1"/>
</dbReference>
<gene>
    <name evidence="2" type="ORF">FIBSPDRAFT_718620</name>
</gene>
<dbReference type="InterPro" id="IPR052925">
    <property type="entry name" value="Phage_Integrase-like_Recomb"/>
</dbReference>
<feature type="non-terminal residue" evidence="2">
    <location>
        <position position="247"/>
    </location>
</feature>
<sequence>LHSLPLDPTPFTLSRYIAYTSQFIASGPKYLTGARHFLEDIYPHFEKSRAHPLVQATIAGSKKIRADPVTRKLPLRPNHLAAFVLKARHSGLYDDFLFSVIISCCFYACHRSGELVAKKSLLDWRKIIKRSSLHLDNNRAGYRLPYHKADRFYRGTDILFTSQSVADPVSLLREYVSRRDQLHGGAPALFVREDGSLPTRTWFDAKFHTLLDRTYGGHSGRAGGATFYASLGLTEDIIQALGRWSSQ</sequence>
<proteinExistence type="predicted"/>
<reference evidence="2" key="1">
    <citation type="journal article" date="2016" name="Mol. Biol. Evol.">
        <title>Comparative Genomics of Early-Diverging Mushroom-Forming Fungi Provides Insights into the Origins of Lignocellulose Decay Capabilities.</title>
        <authorList>
            <person name="Nagy L.G."/>
            <person name="Riley R."/>
            <person name="Tritt A."/>
            <person name="Adam C."/>
            <person name="Daum C."/>
            <person name="Floudas D."/>
            <person name="Sun H."/>
            <person name="Yadav J.S."/>
            <person name="Pangilinan J."/>
            <person name="Larsson K.H."/>
            <person name="Matsuura K."/>
            <person name="Barry K."/>
            <person name="Labutti K."/>
            <person name="Kuo R."/>
            <person name="Ohm R.A."/>
            <person name="Bhattacharya S.S."/>
            <person name="Shirouzu T."/>
            <person name="Yoshinaga Y."/>
            <person name="Martin F.M."/>
            <person name="Grigoriev I.V."/>
            <person name="Hibbett D.S."/>
        </authorList>
    </citation>
    <scope>NUCLEOTIDE SEQUENCE [LARGE SCALE GENOMIC DNA]</scope>
    <source>
        <strain evidence="2">CBS 109695</strain>
    </source>
</reference>
<organism evidence="2">
    <name type="scientific">Athelia psychrophila</name>
    <dbReference type="NCBI Taxonomy" id="1759441"/>
    <lineage>
        <taxon>Eukaryota</taxon>
        <taxon>Fungi</taxon>
        <taxon>Dikarya</taxon>
        <taxon>Basidiomycota</taxon>
        <taxon>Agaricomycotina</taxon>
        <taxon>Agaricomycetes</taxon>
        <taxon>Agaricomycetidae</taxon>
        <taxon>Atheliales</taxon>
        <taxon>Atheliaceae</taxon>
        <taxon>Athelia</taxon>
    </lineage>
</organism>
<evidence type="ECO:0000313" key="2">
    <source>
        <dbReference type="EMBL" id="KZP33828.1"/>
    </source>
</evidence>
<dbReference type="InterPro" id="IPR011010">
    <property type="entry name" value="DNA_brk_join_enz"/>
</dbReference>
<dbReference type="InterPro" id="IPR013762">
    <property type="entry name" value="Integrase-like_cat_sf"/>
</dbReference>
<dbReference type="PANTHER" id="PTHR34605">
    <property type="entry name" value="PHAGE_INTEGRASE DOMAIN-CONTAINING PROTEIN"/>
    <property type="match status" value="1"/>
</dbReference>
<protein>
    <recommendedName>
        <fullName evidence="3">Tyr recombinase domain-containing protein</fullName>
    </recommendedName>
</protein>
<dbReference type="EMBL" id="KV417481">
    <property type="protein sequence ID" value="KZP33828.1"/>
    <property type="molecule type" value="Genomic_DNA"/>
</dbReference>
<dbReference type="PANTHER" id="PTHR34605:SF3">
    <property type="entry name" value="P CELL-TYPE AGGLUTINATION PROTEIN MAP4-LIKE-RELATED"/>
    <property type="match status" value="1"/>
</dbReference>
<evidence type="ECO:0008006" key="3">
    <source>
        <dbReference type="Google" id="ProtNLM"/>
    </source>
</evidence>
<dbReference type="AlphaFoldDB" id="A0A166WJP2"/>
<keyword evidence="1" id="KW-0233">DNA recombination</keyword>